<dbReference type="Pfam" id="PF09339">
    <property type="entry name" value="HTH_IclR"/>
    <property type="match status" value="1"/>
</dbReference>
<keyword evidence="7" id="KW-1185">Reference proteome</keyword>
<feature type="domain" description="IclR-ED" evidence="5">
    <location>
        <begin position="74"/>
        <end position="256"/>
    </location>
</feature>
<keyword evidence="2" id="KW-0238">DNA-binding</keyword>
<dbReference type="InterPro" id="IPR014757">
    <property type="entry name" value="Tscrpt_reg_IclR_C"/>
</dbReference>
<accession>A0ABR5MJ46</accession>
<dbReference type="InterPro" id="IPR005471">
    <property type="entry name" value="Tscrpt_reg_IclR_N"/>
</dbReference>
<dbReference type="RefSeq" id="WP_060668579.1">
    <property type="nucleotide sequence ID" value="NZ_LGTK01000032.1"/>
</dbReference>
<comment type="caution">
    <text evidence="6">The sequence shown here is derived from an EMBL/GenBank/DDBJ whole genome shotgun (WGS) entry which is preliminary data.</text>
</comment>
<keyword evidence="3" id="KW-0804">Transcription</keyword>
<dbReference type="CDD" id="cd00090">
    <property type="entry name" value="HTH_ARSR"/>
    <property type="match status" value="1"/>
</dbReference>
<dbReference type="Gene3D" id="3.30.450.40">
    <property type="match status" value="1"/>
</dbReference>
<dbReference type="PROSITE" id="PS51077">
    <property type="entry name" value="HTH_ICLR"/>
    <property type="match status" value="1"/>
</dbReference>
<dbReference type="Gene3D" id="1.10.10.10">
    <property type="entry name" value="Winged helix-like DNA-binding domain superfamily/Winged helix DNA-binding domain"/>
    <property type="match status" value="1"/>
</dbReference>
<proteinExistence type="predicted"/>
<dbReference type="InterPro" id="IPR050707">
    <property type="entry name" value="HTH_MetabolicPath_Reg"/>
</dbReference>
<evidence type="ECO:0000256" key="2">
    <source>
        <dbReference type="ARBA" id="ARBA00023125"/>
    </source>
</evidence>
<organism evidence="6 7">
    <name type="scientific">Oceanobacillus caeni</name>
    <dbReference type="NCBI Taxonomy" id="405946"/>
    <lineage>
        <taxon>Bacteria</taxon>
        <taxon>Bacillati</taxon>
        <taxon>Bacillota</taxon>
        <taxon>Bacilli</taxon>
        <taxon>Bacillales</taxon>
        <taxon>Bacillaceae</taxon>
        <taxon>Oceanobacillus</taxon>
    </lineage>
</organism>
<evidence type="ECO:0000259" key="5">
    <source>
        <dbReference type="PROSITE" id="PS51078"/>
    </source>
</evidence>
<sequence length="267" mass="29699">MKKKNSDPQILSSVKNALRILKSFSTFEPTQKVSDLAEELGLAKSTVSRLLSTLASEGFVIKDEGTRDYRLGLSVLTLGGIVTNNLEIHNEAAPVLNRLVNDTGETAHLSILDELDTIYIHKEECHHPVRILTHIGRRNPSYCTGSGKVLLAFNDDDILERVIEKGLVSYTENTITDPNKLRREMELIRKQGYSISTEELTVGTRSVAAPIRDYTGRVVSSISVVGPIQRMKNGKIPGITNKVVNAAKDASERLGYDERYFRKFSKV</sequence>
<dbReference type="PROSITE" id="PS51078">
    <property type="entry name" value="ICLR_ED"/>
    <property type="match status" value="1"/>
</dbReference>
<evidence type="ECO:0000313" key="6">
    <source>
        <dbReference type="EMBL" id="KPH74380.1"/>
    </source>
</evidence>
<dbReference type="SMART" id="SM00346">
    <property type="entry name" value="HTH_ICLR"/>
    <property type="match status" value="1"/>
</dbReference>
<dbReference type="SUPFAM" id="SSF55781">
    <property type="entry name" value="GAF domain-like"/>
    <property type="match status" value="1"/>
</dbReference>
<keyword evidence="1" id="KW-0805">Transcription regulation</keyword>
<dbReference type="InterPro" id="IPR036388">
    <property type="entry name" value="WH-like_DNA-bd_sf"/>
</dbReference>
<evidence type="ECO:0000259" key="4">
    <source>
        <dbReference type="PROSITE" id="PS51077"/>
    </source>
</evidence>
<dbReference type="InterPro" id="IPR036390">
    <property type="entry name" value="WH_DNA-bd_sf"/>
</dbReference>
<evidence type="ECO:0000256" key="3">
    <source>
        <dbReference type="ARBA" id="ARBA00023163"/>
    </source>
</evidence>
<dbReference type="PANTHER" id="PTHR30136:SF35">
    <property type="entry name" value="HTH-TYPE TRANSCRIPTIONAL REGULATOR RV1719"/>
    <property type="match status" value="1"/>
</dbReference>
<dbReference type="EMBL" id="LGTK01000032">
    <property type="protein sequence ID" value="KPH74380.1"/>
    <property type="molecule type" value="Genomic_DNA"/>
</dbReference>
<dbReference type="InterPro" id="IPR029016">
    <property type="entry name" value="GAF-like_dom_sf"/>
</dbReference>
<dbReference type="InterPro" id="IPR011991">
    <property type="entry name" value="ArsR-like_HTH"/>
</dbReference>
<gene>
    <name evidence="6" type="ORF">AFL42_10285</name>
</gene>
<reference evidence="6 7" key="1">
    <citation type="submission" date="2015-07" db="EMBL/GenBank/DDBJ databases">
        <title>High-quality draft genome sequence of Oceanobacillus caeni HM6, a bacillus isolated from a human feces.</title>
        <authorList>
            <person name="Kumar J."/>
            <person name="Verma M.K."/>
            <person name="Pandey R."/>
            <person name="Bhambi M."/>
            <person name="Chauhan N."/>
        </authorList>
    </citation>
    <scope>NUCLEOTIDE SEQUENCE [LARGE SCALE GENOMIC DNA]</scope>
    <source>
        <strain evidence="6 7">HM6</strain>
    </source>
</reference>
<evidence type="ECO:0000256" key="1">
    <source>
        <dbReference type="ARBA" id="ARBA00023015"/>
    </source>
</evidence>
<feature type="domain" description="HTH iclR-type" evidence="4">
    <location>
        <begin position="11"/>
        <end position="73"/>
    </location>
</feature>
<dbReference type="Pfam" id="PF01614">
    <property type="entry name" value="IclR_C"/>
    <property type="match status" value="1"/>
</dbReference>
<dbReference type="Proteomes" id="UP000037854">
    <property type="component" value="Unassembled WGS sequence"/>
</dbReference>
<name>A0ABR5MJ46_9BACI</name>
<dbReference type="PANTHER" id="PTHR30136">
    <property type="entry name" value="HELIX-TURN-HELIX TRANSCRIPTIONAL REGULATOR, ICLR FAMILY"/>
    <property type="match status" value="1"/>
</dbReference>
<dbReference type="SUPFAM" id="SSF46785">
    <property type="entry name" value="Winged helix' DNA-binding domain"/>
    <property type="match status" value="1"/>
</dbReference>
<protein>
    <submittedName>
        <fullName evidence="6">IclR family transcriptional regulator</fullName>
    </submittedName>
</protein>
<evidence type="ECO:0000313" key="7">
    <source>
        <dbReference type="Proteomes" id="UP000037854"/>
    </source>
</evidence>